<evidence type="ECO:0000313" key="3">
    <source>
        <dbReference type="EMBL" id="MBW62867.1"/>
    </source>
</evidence>
<feature type="chain" id="PRO_5014941236" evidence="2">
    <location>
        <begin position="18"/>
        <end position="78"/>
    </location>
</feature>
<sequence>MKCVLLLFSSVVVVVVGDHINHKNSTQRHTYAQRQFEAYKQWTMMIWPQPGTENETSGEATHYHRRQEQQQPEQRMIW</sequence>
<proteinExistence type="predicted"/>
<feature type="region of interest" description="Disordered" evidence="1">
    <location>
        <begin position="50"/>
        <end position="78"/>
    </location>
</feature>
<feature type="compositionally biased region" description="Low complexity" evidence="1">
    <location>
        <begin position="69"/>
        <end position="78"/>
    </location>
</feature>
<evidence type="ECO:0000256" key="1">
    <source>
        <dbReference type="SAM" id="MobiDB-lite"/>
    </source>
</evidence>
<organism evidence="3">
    <name type="scientific">Anopheles marajoara</name>
    <dbReference type="NCBI Taxonomy" id="58244"/>
    <lineage>
        <taxon>Eukaryota</taxon>
        <taxon>Metazoa</taxon>
        <taxon>Ecdysozoa</taxon>
        <taxon>Arthropoda</taxon>
        <taxon>Hexapoda</taxon>
        <taxon>Insecta</taxon>
        <taxon>Pterygota</taxon>
        <taxon>Neoptera</taxon>
        <taxon>Endopterygota</taxon>
        <taxon>Diptera</taxon>
        <taxon>Nematocera</taxon>
        <taxon>Culicoidea</taxon>
        <taxon>Culicidae</taxon>
        <taxon>Anophelinae</taxon>
        <taxon>Anopheles</taxon>
    </lineage>
</organism>
<evidence type="ECO:0000256" key="2">
    <source>
        <dbReference type="SAM" id="SignalP"/>
    </source>
</evidence>
<protein>
    <submittedName>
        <fullName evidence="3">Putative secreted protein</fullName>
    </submittedName>
</protein>
<keyword evidence="2" id="KW-0732">Signal</keyword>
<reference evidence="3" key="1">
    <citation type="submission" date="2018-01" db="EMBL/GenBank/DDBJ databases">
        <title>An insight into the sialome of Amazonian anophelines.</title>
        <authorList>
            <person name="Ribeiro J.M."/>
            <person name="Scarpassa V."/>
            <person name="Calvo E."/>
        </authorList>
    </citation>
    <scope>NUCLEOTIDE SEQUENCE</scope>
    <source>
        <tissue evidence="3">Salivary glands</tissue>
    </source>
</reference>
<dbReference type="AlphaFoldDB" id="A0A2M4CC17"/>
<feature type="signal peptide" evidence="2">
    <location>
        <begin position="1"/>
        <end position="17"/>
    </location>
</feature>
<accession>A0A2M4CC17</accession>
<dbReference type="EMBL" id="GGFJ01013726">
    <property type="protein sequence ID" value="MBW62867.1"/>
    <property type="molecule type" value="Transcribed_RNA"/>
</dbReference>
<name>A0A2M4CC17_9DIPT</name>